<dbReference type="InterPro" id="IPR030910">
    <property type="entry name" value="SLAP_dom"/>
</dbReference>
<feature type="region of interest" description="Disordered" evidence="1">
    <location>
        <begin position="18"/>
        <end position="43"/>
    </location>
</feature>
<dbReference type="Proteomes" id="UP000250174">
    <property type="component" value="Unassembled WGS sequence"/>
</dbReference>
<organism evidence="2 3">
    <name type="scientific">Priestia endophytica</name>
    <dbReference type="NCBI Taxonomy" id="135735"/>
    <lineage>
        <taxon>Bacteria</taxon>
        <taxon>Bacillati</taxon>
        <taxon>Bacillota</taxon>
        <taxon>Bacilli</taxon>
        <taxon>Bacillales</taxon>
        <taxon>Bacillaceae</taxon>
        <taxon>Priestia</taxon>
    </lineage>
</organism>
<evidence type="ECO:0000256" key="1">
    <source>
        <dbReference type="SAM" id="MobiDB-lite"/>
    </source>
</evidence>
<dbReference type="AlphaFoldDB" id="A0AAX1Q6P3"/>
<dbReference type="NCBIfam" id="TIGR04398">
    <property type="entry name" value="SLAP_DUP"/>
    <property type="match status" value="2"/>
</dbReference>
<protein>
    <submittedName>
        <fullName evidence="2">Accessory Sec system S-layer assembly protein</fullName>
    </submittedName>
</protein>
<name>A0AAX1Q6P3_9BACI</name>
<feature type="compositionally biased region" description="Basic and acidic residues" evidence="1">
    <location>
        <begin position="26"/>
        <end position="35"/>
    </location>
</feature>
<accession>A0AAX1Q6P3</accession>
<evidence type="ECO:0000313" key="3">
    <source>
        <dbReference type="Proteomes" id="UP000250174"/>
    </source>
</evidence>
<reference evidence="2 3" key="1">
    <citation type="submission" date="2016-03" db="EMBL/GenBank/DDBJ databases">
        <title>Comparison of Bacillus endophyticus and B. anthracis characteristics using whole genome sequence analysis and microbiological techniques.</title>
        <authorList>
            <person name="Lekota K.E."/>
            <person name="Mafofo J."/>
            <person name="Rees J."/>
            <person name="Muchadeyi F.C."/>
            <person name="Madoroba E."/>
            <person name="Van Heerden H."/>
        </authorList>
    </citation>
    <scope>NUCLEOTIDE SEQUENCE [LARGE SCALE GENOMIC DNA]</scope>
    <source>
        <strain evidence="2 3">3631_10C</strain>
    </source>
</reference>
<dbReference type="NCBIfam" id="TIGR04399">
    <property type="entry name" value="acc_Sec_SLAP"/>
    <property type="match status" value="1"/>
</dbReference>
<dbReference type="EMBL" id="LVYK01000044">
    <property type="protein sequence ID" value="RAS74908.1"/>
    <property type="molecule type" value="Genomic_DNA"/>
</dbReference>
<comment type="caution">
    <text evidence="2">The sequence shown here is derived from an EMBL/GenBank/DDBJ whole genome shotgun (WGS) entry which is preliminary data.</text>
</comment>
<dbReference type="InterPro" id="IPR030911">
    <property type="entry name" value="Sec_acc_SLAP"/>
</dbReference>
<proteinExistence type="predicted"/>
<gene>
    <name evidence="2" type="ORF">A3864_18300</name>
</gene>
<sequence length="297" mass="33966">MRNLFRFFKRGEQNIKKQGLDSTIESEERVTREDQEASIPPKLSLHPDWEATEEDRYVYQFLNNSCAPMKPNQVSLSGANLTKDENGNAVVTALVRTSLSTPLTLDVMKLVLMDSEKNIIAKKSFNFKELGEIPPASSRPWQFTFEKESLKTKDLPKENWTLAFQVAPPHKLDLDETWENNLSENEKESLKNLVEKDMTPPKDGEVNFQSLQADQAKNGNLHISLLLRNGTDQDVTFEQIPLIVEDAMGEQVAEGVFQTKDLLIKAYTTKPWTFIFPASLIQKENADFSRWRAYPNQ</sequence>
<evidence type="ECO:0000313" key="2">
    <source>
        <dbReference type="EMBL" id="RAS74908.1"/>
    </source>
</evidence>